<reference evidence="2" key="1">
    <citation type="submission" date="2025-08" db="UniProtKB">
        <authorList>
            <consortium name="Ensembl"/>
        </authorList>
    </citation>
    <scope>IDENTIFICATION</scope>
</reference>
<dbReference type="GeneTree" id="ENSGT01000000214725"/>
<feature type="compositionally biased region" description="Polar residues" evidence="1">
    <location>
        <begin position="169"/>
        <end position="182"/>
    </location>
</feature>
<proteinExistence type="predicted"/>
<protein>
    <submittedName>
        <fullName evidence="2">Uncharacterized protein</fullName>
    </submittedName>
</protein>
<dbReference type="AlphaFoldDB" id="A0A8C7ZKZ3"/>
<dbReference type="Proteomes" id="UP000694383">
    <property type="component" value="Unplaced"/>
</dbReference>
<reference evidence="2" key="2">
    <citation type="submission" date="2025-09" db="UniProtKB">
        <authorList>
            <consortium name="Ensembl"/>
        </authorList>
    </citation>
    <scope>IDENTIFICATION</scope>
</reference>
<keyword evidence="3" id="KW-1185">Reference proteome</keyword>
<dbReference type="Ensembl" id="ENSOSIT00000045764.1">
    <property type="protein sequence ID" value="ENSOSIP00000043486.1"/>
    <property type="gene ID" value="ENSOSIG00000020867.1"/>
</dbReference>
<organism evidence="2 3">
    <name type="scientific">Oryzias sinensis</name>
    <name type="common">Chinese medaka</name>
    <dbReference type="NCBI Taxonomy" id="183150"/>
    <lineage>
        <taxon>Eukaryota</taxon>
        <taxon>Metazoa</taxon>
        <taxon>Chordata</taxon>
        <taxon>Craniata</taxon>
        <taxon>Vertebrata</taxon>
        <taxon>Euteleostomi</taxon>
        <taxon>Actinopterygii</taxon>
        <taxon>Neopterygii</taxon>
        <taxon>Teleostei</taxon>
        <taxon>Neoteleostei</taxon>
        <taxon>Acanthomorphata</taxon>
        <taxon>Ovalentaria</taxon>
        <taxon>Atherinomorphae</taxon>
        <taxon>Beloniformes</taxon>
        <taxon>Adrianichthyidae</taxon>
        <taxon>Oryziinae</taxon>
        <taxon>Oryzias</taxon>
    </lineage>
</organism>
<name>A0A8C7ZKZ3_9TELE</name>
<accession>A0A8C7ZKZ3</accession>
<sequence>GEVSLTLFQLLEFQACFQPLFPHPNRLFYIGFLLLYFGACVPLKKSETSLGSGFSYSSPGFGSDYSGRGSSIFGYDSRGDFGSGSPRKQAASFDRFIAEILSLRPSRSLPRRAWTSNQVPLGMVEPRPLYPSSHVVRTSNGYQRARDFRSDAKYAQDIFDHIDEDGQQEGHQLTGTTGQKTY</sequence>
<evidence type="ECO:0000313" key="3">
    <source>
        <dbReference type="Proteomes" id="UP000694383"/>
    </source>
</evidence>
<evidence type="ECO:0000313" key="2">
    <source>
        <dbReference type="Ensembl" id="ENSOSIP00000043486.1"/>
    </source>
</evidence>
<evidence type="ECO:0000256" key="1">
    <source>
        <dbReference type="SAM" id="MobiDB-lite"/>
    </source>
</evidence>
<feature type="region of interest" description="Disordered" evidence="1">
    <location>
        <begin position="163"/>
        <end position="182"/>
    </location>
</feature>